<dbReference type="GO" id="GO:0006144">
    <property type="term" value="P:purine nucleobase metabolic process"/>
    <property type="evidence" value="ECO:0007669"/>
    <property type="project" value="UniProtKB-KW"/>
</dbReference>
<dbReference type="Proteomes" id="UP000187708">
    <property type="component" value="Unassembled WGS sequence"/>
</dbReference>
<dbReference type="SUPFAM" id="SSF47741">
    <property type="entry name" value="CO dehydrogenase ISP C-domain like"/>
    <property type="match status" value="1"/>
</dbReference>
<evidence type="ECO:0000313" key="23">
    <source>
        <dbReference type="Proteomes" id="UP000194501"/>
    </source>
</evidence>
<dbReference type="Gene3D" id="1.10.150.120">
    <property type="entry name" value="[2Fe-2S]-binding domain"/>
    <property type="match status" value="1"/>
</dbReference>
<proteinExistence type="inferred from homology"/>
<dbReference type="Proteomes" id="UP000194501">
    <property type="component" value="Chromosome"/>
</dbReference>
<dbReference type="GO" id="GO:0006166">
    <property type="term" value="P:purine ribonucleoside salvage"/>
    <property type="evidence" value="ECO:0007669"/>
    <property type="project" value="UniProtKB-KW"/>
</dbReference>
<sequence>MIIHFTLNGAPQELTVNPGENVQKLLFNMGMHSVRNSDDGFGFAGSDAIIFNGNIVNASLLIAAQLEKADIRTAESLGKWNELSLVQQAMVDVGVVQSGYNDPAAALIITDLLDRIAAPTREEIDDALSGLFSRDAGWQQYYQVIELAVARKNNPQATIDIAPTFRDDLDVIGKHYPKTDAAKMVQAKPCYVEDCVTADACVIKMLRSPHAHALITHLDVSKAEALPGVVHVITHLNCPDIYYTPGGQSAPEPSPLDRRMFGKKMRHVGDRVAAVVAESEEIALEALKLIDVEYEVLKPVMSIDEAMAEDAPVVHDEPVVYVAGAPDTLEDDNSHAAQRGEHMIINFPIGSRPRKNIAASIHGHIGDMDKGFADADVIIERTYNSTQAQQCPTETHICFTRMDGDRLVIHASTQVPWHLRRQVARLVGMKQHKVHVIKERVGGGFGSKQDILLEEVCAWATCVTGRPVLFRYTREEEFIANTSRHVAKVTVKLGAKKDGRLTAVKMDFRANTGPYGNHSLTVPCNGPALSLPLYPCDNVDFQVTTYYSNICPNGAYQGYGAPKGNFAITMALAELAEQLQIDQLEIIERNRVHEGQELKILGAIGEGKAPTSVPSAASCALEEILRQGREMIQWSSPKPQNGDWHIGRGVAIIMQKSGIPDIDQANCMIKLESDGTFIVHSGGADIGTGLDTVVTKLAAEVLHCPPQDVHVISGDTDHALFDKGAYASSGTCFSGNAARLAAENLREKILFHGAQMLGEAVADVQLATPGVVRGKKGEVSFGDIAHKGETGIGFGSLVGTGSYITPDFAFPYGANFAEVAVNTRTGEIRLDKFYALLDCGTPVNPELALGQIYGATLRAIGHSMSEEIIYDAEGHPLTRDLRSYGAPKIGDIPRDFRAVLVPSDDKVGPFGAKSISEIGVNGAAPAIATAIHDTCGIWAEESQSGHGNGYRCRNNFQHAANAERSLQSVAITRLSPLGI</sequence>
<dbReference type="Gene3D" id="3.90.1170.50">
    <property type="entry name" value="Aldehyde oxidase/xanthine dehydrogenase, a/b hammerhead"/>
    <property type="match status" value="1"/>
</dbReference>
<evidence type="ECO:0000256" key="7">
    <source>
        <dbReference type="ARBA" id="ARBA00022726"/>
    </source>
</evidence>
<evidence type="ECO:0000313" key="19">
    <source>
        <dbReference type="EMBL" id="SRR26172.1"/>
    </source>
</evidence>
<dbReference type="EMBL" id="CP019689">
    <property type="protein sequence ID" value="ARS05019.1"/>
    <property type="molecule type" value="Genomic_DNA"/>
</dbReference>
<dbReference type="EMBL" id="CWXZ01000149">
    <property type="protein sequence ID" value="CSL00788.1"/>
    <property type="molecule type" value="Genomic_DNA"/>
</dbReference>
<dbReference type="InterPro" id="IPR036884">
    <property type="entry name" value="2Fe-2S-bd_dom_sf"/>
</dbReference>
<evidence type="ECO:0000256" key="2">
    <source>
        <dbReference type="ARBA" id="ARBA00006849"/>
    </source>
</evidence>
<evidence type="ECO:0000313" key="15">
    <source>
        <dbReference type="EMBL" id="ARS05019.1"/>
    </source>
</evidence>
<dbReference type="SUPFAM" id="SSF54665">
    <property type="entry name" value="CO dehydrogenase molybdoprotein N-domain-like"/>
    <property type="match status" value="1"/>
</dbReference>
<dbReference type="GO" id="GO:0016491">
    <property type="term" value="F:oxidoreductase activity"/>
    <property type="evidence" value="ECO:0007669"/>
    <property type="project" value="UniProtKB-KW"/>
</dbReference>
<evidence type="ECO:0000256" key="6">
    <source>
        <dbReference type="ARBA" id="ARBA00022723"/>
    </source>
</evidence>
<dbReference type="PANTHER" id="PTHR11908">
    <property type="entry name" value="XANTHINE DEHYDROGENASE"/>
    <property type="match status" value="1"/>
</dbReference>
<dbReference type="RefSeq" id="WP_000583600.1">
    <property type="nucleotide sequence ID" value="NZ_CATNNK010000140.1"/>
</dbReference>
<evidence type="ECO:0000256" key="9">
    <source>
        <dbReference type="ARBA" id="ARBA00023004"/>
    </source>
</evidence>
<reference evidence="21 22" key="1">
    <citation type="submission" date="2017-01" db="EMBL/GenBank/DDBJ databases">
        <authorList>
            <consortium name="Pathogen Informatics"/>
        </authorList>
    </citation>
    <scope>NUCLEOTIDE SEQUENCE [LARGE SCALE GENOMIC DNA]</scope>
    <source>
        <strain evidence="16 20">20352044</strain>
        <strain evidence="17 21">2090STDY5461769</strain>
        <strain evidence="22">sh1405</strain>
        <strain evidence="18">Sh1405</strain>
    </source>
</reference>
<dbReference type="Pfam" id="PF02738">
    <property type="entry name" value="MoCoBD_1"/>
    <property type="match status" value="1"/>
</dbReference>
<dbReference type="SUPFAM" id="SSF56003">
    <property type="entry name" value="Molybdenum cofactor-binding domain"/>
    <property type="match status" value="1"/>
</dbReference>
<dbReference type="PIRSF" id="PIRSF000127">
    <property type="entry name" value="Xanthine_DH"/>
    <property type="match status" value="1"/>
</dbReference>
<gene>
    <name evidence="19" type="primary">hcrA_2</name>
    <name evidence="15" type="ORF">BZ172_06075</name>
    <name evidence="16" type="ORF">ERS428554_04006</name>
    <name evidence="18" type="ORF">SAMEA1569760_03802</name>
    <name evidence="17" type="ORF">SAMEA2054241_03558</name>
    <name evidence="19" type="ORF">SAMEA3710766_03910</name>
</gene>
<dbReference type="InterPro" id="IPR037165">
    <property type="entry name" value="AldOxase/xan_DH_Mopterin-bd_sf"/>
</dbReference>
<keyword evidence="6" id="KW-0479">Metal-binding</keyword>
<dbReference type="Proteomes" id="UP000045991">
    <property type="component" value="Unassembled WGS sequence"/>
</dbReference>
<keyword evidence="8 19" id="KW-0560">Oxidoreductase</keyword>
<dbReference type="InterPro" id="IPR036856">
    <property type="entry name" value="Ald_Oxase/Xan_DH_a/b_sf"/>
</dbReference>
<comment type="similarity">
    <text evidence="2">Belongs to the xanthine dehydrogenase family.</text>
</comment>
<keyword evidence="9" id="KW-0408">Iron</keyword>
<evidence type="ECO:0000256" key="11">
    <source>
        <dbReference type="ARBA" id="ARBA00034078"/>
    </source>
</evidence>
<dbReference type="Pfam" id="PF20256">
    <property type="entry name" value="MoCoBD_2"/>
    <property type="match status" value="1"/>
</dbReference>
<name>A0A0I0AZS8_SHISO</name>
<comment type="cofactor">
    <cofactor evidence="1">
        <name>Mo-molybdopterin</name>
        <dbReference type="ChEBI" id="CHEBI:71302"/>
    </cofactor>
</comment>
<dbReference type="InterPro" id="IPR046867">
    <property type="entry name" value="AldOxase/xan_DH_MoCoBD2"/>
</dbReference>
<evidence type="ECO:0000256" key="10">
    <source>
        <dbReference type="ARBA" id="ARBA00023014"/>
    </source>
</evidence>
<dbReference type="Proteomes" id="UP000251393">
    <property type="component" value="Unassembled WGS sequence"/>
</dbReference>
<dbReference type="InterPro" id="IPR017699">
    <property type="entry name" value="Mo-bd_YgfN/XdhD"/>
</dbReference>
<evidence type="ECO:0000256" key="12">
    <source>
        <dbReference type="ARBA" id="ARBA00058323"/>
    </source>
</evidence>
<dbReference type="SMART" id="SM01008">
    <property type="entry name" value="Ald_Xan_dh_C"/>
    <property type="match status" value="1"/>
</dbReference>
<evidence type="ECO:0000256" key="3">
    <source>
        <dbReference type="ARBA" id="ARBA00022505"/>
    </source>
</evidence>
<evidence type="ECO:0000256" key="13">
    <source>
        <dbReference type="ARBA" id="ARBA00073005"/>
    </source>
</evidence>
<keyword evidence="7" id="KW-0660">Purine salvage</keyword>
<dbReference type="EMBL" id="FTSV01000151">
    <property type="protein sequence ID" value="SIY20217.1"/>
    <property type="molecule type" value="Genomic_DNA"/>
</dbReference>
<keyword evidence="10" id="KW-0411">Iron-sulfur</keyword>
<feature type="domain" description="Aldehyde oxidase/xanthine dehydrogenase a/b hammerhead" evidence="14">
    <location>
        <begin position="186"/>
        <end position="298"/>
    </location>
</feature>
<evidence type="ECO:0000313" key="20">
    <source>
        <dbReference type="Proteomes" id="UP000045991"/>
    </source>
</evidence>
<dbReference type="EMBL" id="UDYI01000148">
    <property type="protein sequence ID" value="SRR26172.1"/>
    <property type="molecule type" value="Genomic_DNA"/>
</dbReference>
<dbReference type="GO" id="GO:0051537">
    <property type="term" value="F:2 iron, 2 sulfur cluster binding"/>
    <property type="evidence" value="ECO:0007669"/>
    <property type="project" value="UniProtKB-KW"/>
</dbReference>
<dbReference type="GO" id="GO:0005506">
    <property type="term" value="F:iron ion binding"/>
    <property type="evidence" value="ECO:0007669"/>
    <property type="project" value="InterPro"/>
</dbReference>
<dbReference type="AlphaFoldDB" id="A0A0I0AZS8"/>
<dbReference type="Gene3D" id="3.30.365.10">
    <property type="entry name" value="Aldehyde oxidase/xanthine dehydrogenase, molybdopterin binding domain"/>
    <property type="match status" value="4"/>
</dbReference>
<protein>
    <recommendedName>
        <fullName evidence="13">Probable hypoxanthine oxidase XdhD</fullName>
    </recommendedName>
</protein>
<dbReference type="InterPro" id="IPR008274">
    <property type="entry name" value="AldOxase/xan_DH_MoCoBD1"/>
</dbReference>
<reference evidence="15 23" key="2">
    <citation type="submission" date="2017-02" db="EMBL/GenBank/DDBJ databases">
        <authorList>
            <person name="Svab D."/>
            <person name="Balint B."/>
            <person name="Maroti G."/>
            <person name="Vasarhelyi B."/>
            <person name="Horvath B."/>
            <person name="Toth I."/>
        </authorList>
    </citation>
    <scope>NUCLEOTIDE SEQUENCE [LARGE SCALE GENOMIC DNA]</scope>
    <source>
        <strain evidence="15">75/02</strain>
    </source>
</reference>
<evidence type="ECO:0000313" key="24">
    <source>
        <dbReference type="Proteomes" id="UP000251393"/>
    </source>
</evidence>
<evidence type="ECO:0000313" key="22">
    <source>
        <dbReference type="Proteomes" id="UP000188006"/>
    </source>
</evidence>
<dbReference type="STRING" id="216599.GCA_000283715_03445"/>
<dbReference type="InterPro" id="IPR002888">
    <property type="entry name" value="2Fe-2S-bd"/>
</dbReference>
<evidence type="ECO:0000259" key="14">
    <source>
        <dbReference type="SMART" id="SM01008"/>
    </source>
</evidence>
<organism evidence="19 24">
    <name type="scientific">Shigella sonnei</name>
    <dbReference type="NCBI Taxonomy" id="624"/>
    <lineage>
        <taxon>Bacteria</taxon>
        <taxon>Pseudomonadati</taxon>
        <taxon>Pseudomonadota</taxon>
        <taxon>Gammaproteobacteria</taxon>
        <taxon>Enterobacterales</taxon>
        <taxon>Enterobacteriaceae</taxon>
        <taxon>Shigella</taxon>
    </lineage>
</organism>
<reference evidence="19 24" key="3">
    <citation type="submission" date="2018-06" db="EMBL/GenBank/DDBJ databases">
        <authorList>
            <consortium name="Pathogen Informatics"/>
            <person name="Doyle S."/>
        </authorList>
    </citation>
    <scope>NUCLEOTIDE SEQUENCE [LARGE SCALE GENOMIC DNA]</scope>
    <source>
        <strain evidence="19 24">4028STDY6275292</strain>
    </source>
</reference>
<accession>A0A0I0AZS8</accession>
<dbReference type="Pfam" id="PF01315">
    <property type="entry name" value="Ald_Xan_dh_C"/>
    <property type="match status" value="1"/>
</dbReference>
<keyword evidence="4" id="KW-0659">Purine metabolism</keyword>
<evidence type="ECO:0000256" key="8">
    <source>
        <dbReference type="ARBA" id="ARBA00023002"/>
    </source>
</evidence>
<dbReference type="InterPro" id="IPR016208">
    <property type="entry name" value="Ald_Oxase/xanthine_DH-like"/>
</dbReference>
<dbReference type="NCBIfam" id="TIGR03313">
    <property type="entry name" value="Se_sel_red_Mo"/>
    <property type="match status" value="1"/>
</dbReference>
<comment type="cofactor">
    <cofactor evidence="11">
        <name>[2Fe-2S] cluster</name>
        <dbReference type="ChEBI" id="CHEBI:190135"/>
    </cofactor>
</comment>
<dbReference type="FunFam" id="3.90.1170.50:FF:000004">
    <property type="entry name" value="Selenate reductase subunit YgfN"/>
    <property type="match status" value="1"/>
</dbReference>
<evidence type="ECO:0000256" key="4">
    <source>
        <dbReference type="ARBA" id="ARBA00022631"/>
    </source>
</evidence>
<evidence type="ECO:0000313" key="16">
    <source>
        <dbReference type="EMBL" id="CSL00788.1"/>
    </source>
</evidence>
<dbReference type="EMBL" id="FUBI01000146">
    <property type="protein sequence ID" value="SJH50768.1"/>
    <property type="molecule type" value="Genomic_DNA"/>
</dbReference>
<evidence type="ECO:0000313" key="21">
    <source>
        <dbReference type="Proteomes" id="UP000187708"/>
    </source>
</evidence>
<evidence type="ECO:0000313" key="17">
    <source>
        <dbReference type="EMBL" id="SIY20217.1"/>
    </source>
</evidence>
<dbReference type="Proteomes" id="UP000188006">
    <property type="component" value="Unassembled WGS sequence"/>
</dbReference>
<keyword evidence="3" id="KW-0500">Molybdenum</keyword>
<evidence type="ECO:0000313" key="18">
    <source>
        <dbReference type="EMBL" id="SJH50768.1"/>
    </source>
</evidence>
<comment type="function">
    <text evidence="12">Probably has no xanthine dehydrogenase activity; however deletion results in increased adenine sensitivity, suggesting that this protein contributes to the conversion of adenine to guanine nucleotides during purine salvage.</text>
</comment>
<evidence type="ECO:0000256" key="1">
    <source>
        <dbReference type="ARBA" id="ARBA00001924"/>
    </source>
</evidence>
<dbReference type="PANTHER" id="PTHR11908:SF132">
    <property type="entry name" value="ALDEHYDE OXIDASE 1-RELATED"/>
    <property type="match status" value="1"/>
</dbReference>
<evidence type="ECO:0000256" key="5">
    <source>
        <dbReference type="ARBA" id="ARBA00022714"/>
    </source>
</evidence>
<dbReference type="InterPro" id="IPR000674">
    <property type="entry name" value="Ald_Oxase/Xan_DH_a/b"/>
</dbReference>
<keyword evidence="5" id="KW-0001">2Fe-2S</keyword>
<dbReference type="Pfam" id="PF01799">
    <property type="entry name" value="Fer2_2"/>
    <property type="match status" value="1"/>
</dbReference>